<dbReference type="AlphaFoldDB" id="A0A6G1HY08"/>
<organism evidence="2 3">
    <name type="scientific">Trichodelitschia bisporula</name>
    <dbReference type="NCBI Taxonomy" id="703511"/>
    <lineage>
        <taxon>Eukaryota</taxon>
        <taxon>Fungi</taxon>
        <taxon>Dikarya</taxon>
        <taxon>Ascomycota</taxon>
        <taxon>Pezizomycotina</taxon>
        <taxon>Dothideomycetes</taxon>
        <taxon>Dothideomycetes incertae sedis</taxon>
        <taxon>Phaeotrichales</taxon>
        <taxon>Phaeotrichaceae</taxon>
        <taxon>Trichodelitschia</taxon>
    </lineage>
</organism>
<reference evidence="2" key="1">
    <citation type="journal article" date="2020" name="Stud. Mycol.">
        <title>101 Dothideomycetes genomes: a test case for predicting lifestyles and emergence of pathogens.</title>
        <authorList>
            <person name="Haridas S."/>
            <person name="Albert R."/>
            <person name="Binder M."/>
            <person name="Bloem J."/>
            <person name="Labutti K."/>
            <person name="Salamov A."/>
            <person name="Andreopoulos B."/>
            <person name="Baker S."/>
            <person name="Barry K."/>
            <person name="Bills G."/>
            <person name="Bluhm B."/>
            <person name="Cannon C."/>
            <person name="Castanera R."/>
            <person name="Culley D."/>
            <person name="Daum C."/>
            <person name="Ezra D."/>
            <person name="Gonzalez J."/>
            <person name="Henrissat B."/>
            <person name="Kuo A."/>
            <person name="Liang C."/>
            <person name="Lipzen A."/>
            <person name="Lutzoni F."/>
            <person name="Magnuson J."/>
            <person name="Mondo S."/>
            <person name="Nolan M."/>
            <person name="Ohm R."/>
            <person name="Pangilinan J."/>
            <person name="Park H.-J."/>
            <person name="Ramirez L."/>
            <person name="Alfaro M."/>
            <person name="Sun H."/>
            <person name="Tritt A."/>
            <person name="Yoshinaga Y."/>
            <person name="Zwiers L.-H."/>
            <person name="Turgeon B."/>
            <person name="Goodwin S."/>
            <person name="Spatafora J."/>
            <person name="Crous P."/>
            <person name="Grigoriev I."/>
        </authorList>
    </citation>
    <scope>NUCLEOTIDE SEQUENCE</scope>
    <source>
        <strain evidence="2">CBS 262.69</strain>
    </source>
</reference>
<evidence type="ECO:0000313" key="3">
    <source>
        <dbReference type="Proteomes" id="UP000799640"/>
    </source>
</evidence>
<dbReference type="Proteomes" id="UP000799640">
    <property type="component" value="Unassembled WGS sequence"/>
</dbReference>
<proteinExistence type="predicted"/>
<name>A0A6G1HY08_9PEZI</name>
<evidence type="ECO:0000313" key="2">
    <source>
        <dbReference type="EMBL" id="KAF2400824.1"/>
    </source>
</evidence>
<accession>A0A6G1HY08</accession>
<dbReference type="EMBL" id="ML996694">
    <property type="protein sequence ID" value="KAF2400824.1"/>
    <property type="molecule type" value="Genomic_DNA"/>
</dbReference>
<keyword evidence="3" id="KW-1185">Reference proteome</keyword>
<protein>
    <submittedName>
        <fullName evidence="2">Uncharacterized protein</fullName>
    </submittedName>
</protein>
<evidence type="ECO:0000256" key="1">
    <source>
        <dbReference type="SAM" id="MobiDB-lite"/>
    </source>
</evidence>
<sequence>MHGGGSVGPTYAALLRTARWVAEEAREAFYRINMFEVALWTPTALAHYDMTYGLRKYNVARDWPESGEWDMYRRLALFDETGDGRPVEINMLRNVVLIINLEIVATVWGVRGFPENMLVALGEAFSRAREVDVVGVHCMQRGNITWNRFLAGLVVQVRGIWPAGRRVKVRWGGIEELSWLMITLLGWQTVVERRDREGVVEILWADGVERISDNEVEGTWDNEVEETLDDEVEGTSDDEVEGTLG</sequence>
<gene>
    <name evidence="2" type="ORF">EJ06DRAFT_408247</name>
</gene>
<feature type="region of interest" description="Disordered" evidence="1">
    <location>
        <begin position="219"/>
        <end position="245"/>
    </location>
</feature>